<evidence type="ECO:0000313" key="4">
    <source>
        <dbReference type="Proteomes" id="UP000564704"/>
    </source>
</evidence>
<dbReference type="AlphaFoldDB" id="A0A844CLL4"/>
<dbReference type="OrthoDB" id="7844829at2"/>
<evidence type="ECO:0000313" key="3">
    <source>
        <dbReference type="EMBL" id="MRU15657.1"/>
    </source>
</evidence>
<accession>A0A844CLL4</accession>
<keyword evidence="1" id="KW-1133">Transmembrane helix</keyword>
<evidence type="ECO:0000256" key="1">
    <source>
        <dbReference type="SAM" id="Phobius"/>
    </source>
</evidence>
<proteinExistence type="predicted"/>
<evidence type="ECO:0000256" key="2">
    <source>
        <dbReference type="SAM" id="SignalP"/>
    </source>
</evidence>
<organism evidence="3 4">
    <name type="scientific">Roseovarius bejariae</name>
    <dbReference type="NCBI Taxonomy" id="2576383"/>
    <lineage>
        <taxon>Bacteria</taxon>
        <taxon>Pseudomonadati</taxon>
        <taxon>Pseudomonadota</taxon>
        <taxon>Alphaproteobacteria</taxon>
        <taxon>Rhodobacterales</taxon>
        <taxon>Roseobacteraceae</taxon>
        <taxon>Roseovarius</taxon>
    </lineage>
</organism>
<protein>
    <recommendedName>
        <fullName evidence="5">VPLPA-CTERM protein sorting domain-containing protein</fullName>
    </recommendedName>
</protein>
<dbReference type="RefSeq" id="WP_154151120.1">
    <property type="nucleotide sequence ID" value="NZ_SZWE01000001.1"/>
</dbReference>
<keyword evidence="1" id="KW-0812">Transmembrane</keyword>
<sequence length="241" mass="25574">MAVSELKAGVWAGAIAISILASTASASTLSLTYHGATSGNDRKTVTINKAPPDYPGSGEWPRTVGAWGFKMKDSSGLLGDFVAWCLDVGDFLSTSPTDDKPYEITENPFTNSEGLTDTQQVRVESIFNANYGGVDIEDGLEAAAFQLALWEALYDDDYNLTDGDFKASANAGITNIADDYLTSGASYDGSSKFRFSYLESSGNHKYQNLVTVTPVPLPGAAGMLILALGSIGLVKRRSKAI</sequence>
<feature type="signal peptide" evidence="2">
    <location>
        <begin position="1"/>
        <end position="26"/>
    </location>
</feature>
<keyword evidence="2" id="KW-0732">Signal</keyword>
<dbReference type="Proteomes" id="UP000564704">
    <property type="component" value="Unassembled WGS sequence"/>
</dbReference>
<name>A0A844CLL4_9RHOB</name>
<reference evidence="3 4" key="1">
    <citation type="submission" date="2019-05" db="EMBL/GenBank/DDBJ databases">
        <title>Roseovarius bejariae sp. nov., a moderately halophylic bacterium isolated from a saline soil in Rambla Salada (Murcia).</title>
        <authorList>
            <person name="Castro D.J."/>
            <person name="Gomez-Altuve A."/>
            <person name="Reina J.C."/>
            <person name="Rodriguez M."/>
            <person name="Sampedro I."/>
            <person name="Llamas I."/>
            <person name="Martinez-Checa F."/>
        </authorList>
    </citation>
    <scope>NUCLEOTIDE SEQUENCE [LARGE SCALE GENOMIC DNA]</scope>
    <source>
        <strain evidence="3 4">A21</strain>
    </source>
</reference>
<evidence type="ECO:0008006" key="5">
    <source>
        <dbReference type="Google" id="ProtNLM"/>
    </source>
</evidence>
<keyword evidence="4" id="KW-1185">Reference proteome</keyword>
<comment type="caution">
    <text evidence="3">The sequence shown here is derived from an EMBL/GenBank/DDBJ whole genome shotgun (WGS) entry which is preliminary data.</text>
</comment>
<feature type="transmembrane region" description="Helical" evidence="1">
    <location>
        <begin position="215"/>
        <end position="234"/>
    </location>
</feature>
<dbReference type="EMBL" id="SZWE01000001">
    <property type="protein sequence ID" value="MRU15657.1"/>
    <property type="molecule type" value="Genomic_DNA"/>
</dbReference>
<gene>
    <name evidence="3" type="ORF">FDP25_09465</name>
</gene>
<feature type="chain" id="PRO_5032424446" description="VPLPA-CTERM protein sorting domain-containing protein" evidence="2">
    <location>
        <begin position="27"/>
        <end position="241"/>
    </location>
</feature>
<keyword evidence="1" id="KW-0472">Membrane</keyword>